<feature type="region of interest" description="Disordered" evidence="1">
    <location>
        <begin position="58"/>
        <end position="83"/>
    </location>
</feature>
<sequence length="112" mass="12360">MNENDRGKLLRDVMATGLAVRRRRRRKLKTFITGGCAMAACILLAMKIHPSYQSPAGKSLIVETRDPVPPPVPQPPQPQRDKDEALLESLAEAGPVIITMADGSRQLYLTRP</sequence>
<dbReference type="Proteomes" id="UP001371305">
    <property type="component" value="Unassembled WGS sequence"/>
</dbReference>
<feature type="transmembrane region" description="Helical" evidence="2">
    <location>
        <begin position="31"/>
        <end position="49"/>
    </location>
</feature>
<organism evidence="3 4">
    <name type="scientific">Luteolibacter soli</name>
    <dbReference type="NCBI Taxonomy" id="3135280"/>
    <lineage>
        <taxon>Bacteria</taxon>
        <taxon>Pseudomonadati</taxon>
        <taxon>Verrucomicrobiota</taxon>
        <taxon>Verrucomicrobiia</taxon>
        <taxon>Verrucomicrobiales</taxon>
        <taxon>Verrucomicrobiaceae</taxon>
        <taxon>Luteolibacter</taxon>
    </lineage>
</organism>
<proteinExistence type="predicted"/>
<keyword evidence="2" id="KW-0472">Membrane</keyword>
<evidence type="ECO:0000256" key="2">
    <source>
        <dbReference type="SAM" id="Phobius"/>
    </source>
</evidence>
<reference evidence="3 4" key="1">
    <citation type="submission" date="2024-04" db="EMBL/GenBank/DDBJ databases">
        <title>Luteolibacter sp. isolated from soil.</title>
        <authorList>
            <person name="An J."/>
        </authorList>
    </citation>
    <scope>NUCLEOTIDE SEQUENCE [LARGE SCALE GENOMIC DNA]</scope>
    <source>
        <strain evidence="3 4">Y139</strain>
    </source>
</reference>
<evidence type="ECO:0000313" key="3">
    <source>
        <dbReference type="EMBL" id="MEK7950472.1"/>
    </source>
</evidence>
<keyword evidence="4" id="KW-1185">Reference proteome</keyword>
<evidence type="ECO:0000313" key="4">
    <source>
        <dbReference type="Proteomes" id="UP001371305"/>
    </source>
</evidence>
<feature type="compositionally biased region" description="Pro residues" evidence="1">
    <location>
        <begin position="67"/>
        <end position="78"/>
    </location>
</feature>
<gene>
    <name evidence="3" type="ORF">WKV53_08195</name>
</gene>
<dbReference type="RefSeq" id="WP_341404077.1">
    <property type="nucleotide sequence ID" value="NZ_JBBUKT010000002.1"/>
</dbReference>
<dbReference type="EMBL" id="JBBUKT010000002">
    <property type="protein sequence ID" value="MEK7950472.1"/>
    <property type="molecule type" value="Genomic_DNA"/>
</dbReference>
<evidence type="ECO:0000256" key="1">
    <source>
        <dbReference type="SAM" id="MobiDB-lite"/>
    </source>
</evidence>
<keyword evidence="2" id="KW-0812">Transmembrane</keyword>
<comment type="caution">
    <text evidence="3">The sequence shown here is derived from an EMBL/GenBank/DDBJ whole genome shotgun (WGS) entry which is preliminary data.</text>
</comment>
<name>A0ABU9ARY3_9BACT</name>
<keyword evidence="2" id="KW-1133">Transmembrane helix</keyword>
<accession>A0ABU9ARY3</accession>
<protein>
    <submittedName>
        <fullName evidence="3">Uncharacterized protein</fullName>
    </submittedName>
</protein>